<dbReference type="PANTHER" id="PTHR42760:SF133">
    <property type="entry name" value="3-OXOACYL-[ACYL-CARRIER-PROTEIN] REDUCTASE"/>
    <property type="match status" value="1"/>
</dbReference>
<feature type="domain" description="Ketoreductase" evidence="3">
    <location>
        <begin position="14"/>
        <end position="204"/>
    </location>
</feature>
<evidence type="ECO:0000256" key="1">
    <source>
        <dbReference type="ARBA" id="ARBA00006484"/>
    </source>
</evidence>
<dbReference type="InterPro" id="IPR036291">
    <property type="entry name" value="NAD(P)-bd_dom_sf"/>
</dbReference>
<dbReference type="Proteomes" id="UP001589753">
    <property type="component" value="Unassembled WGS sequence"/>
</dbReference>
<evidence type="ECO:0000259" key="3">
    <source>
        <dbReference type="SMART" id="SM00822"/>
    </source>
</evidence>
<dbReference type="SMART" id="SM00822">
    <property type="entry name" value="PKS_KR"/>
    <property type="match status" value="1"/>
</dbReference>
<comment type="similarity">
    <text evidence="1">Belongs to the short-chain dehydrogenases/reductases (SDR) family.</text>
</comment>
<dbReference type="Pfam" id="PF13561">
    <property type="entry name" value="adh_short_C2"/>
    <property type="match status" value="1"/>
</dbReference>
<reference evidence="4 5" key="1">
    <citation type="submission" date="2024-09" db="EMBL/GenBank/DDBJ databases">
        <authorList>
            <person name="Sun Q."/>
            <person name="Mori K."/>
        </authorList>
    </citation>
    <scope>NUCLEOTIDE SEQUENCE [LARGE SCALE GENOMIC DNA]</scope>
    <source>
        <strain evidence="4 5">JCM 9767</strain>
    </source>
</reference>
<protein>
    <submittedName>
        <fullName evidence="4">SDR family NAD(P)-dependent oxidoreductase</fullName>
        <ecNumber evidence="4">1.1.1.-</ecNumber>
    </submittedName>
</protein>
<organism evidence="4 5">
    <name type="scientific">Streptomyces heliomycini</name>
    <dbReference type="NCBI Taxonomy" id="284032"/>
    <lineage>
        <taxon>Bacteria</taxon>
        <taxon>Bacillati</taxon>
        <taxon>Actinomycetota</taxon>
        <taxon>Actinomycetes</taxon>
        <taxon>Kitasatosporales</taxon>
        <taxon>Streptomycetaceae</taxon>
        <taxon>Streptomyces</taxon>
    </lineage>
</organism>
<accession>A0ABV5L9E5</accession>
<name>A0ABV5L9E5_9ACTN</name>
<keyword evidence="5" id="KW-1185">Reference proteome</keyword>
<dbReference type="InterPro" id="IPR057326">
    <property type="entry name" value="KR_dom"/>
</dbReference>
<dbReference type="InterPro" id="IPR002347">
    <property type="entry name" value="SDR_fam"/>
</dbReference>
<dbReference type="EC" id="1.1.1.-" evidence="4"/>
<proteinExistence type="inferred from homology"/>
<dbReference type="RefSeq" id="WP_030826691.1">
    <property type="nucleotide sequence ID" value="NZ_JBHMDI010000029.1"/>
</dbReference>
<evidence type="ECO:0000256" key="2">
    <source>
        <dbReference type="ARBA" id="ARBA00023002"/>
    </source>
</evidence>
<dbReference type="GO" id="GO:0016491">
    <property type="term" value="F:oxidoreductase activity"/>
    <property type="evidence" value="ECO:0007669"/>
    <property type="project" value="UniProtKB-KW"/>
</dbReference>
<gene>
    <name evidence="4" type="ORF">ACFFUA_13905</name>
</gene>
<sequence length="257" mass="26944">MYPHTTVKDRFTGRCIVVTGSASGIGAAVARRLAAEGAGVILVDVRDEEGEEAAEAIRAAGGRAVYQHADVSEETAWTDVVHTARRQFGPVSGLVSNAYTVRIGAADAIDREEWDRQLSVSLTGTFLGFRACLDDLRASGGSAVFVSSVHALVGMPGRPAYAAAKAALTGLMRQLAVEYGREVRVNAVLPGPVLTRAWDGIGEQDRQASAEQTAMGRLGRPEEVAGVINFLLGEDASFVTGASLVVDGGWSVLKTSS</sequence>
<keyword evidence="2 4" id="KW-0560">Oxidoreductase</keyword>
<dbReference type="InterPro" id="IPR020904">
    <property type="entry name" value="Sc_DH/Rdtase_CS"/>
</dbReference>
<dbReference type="Gene3D" id="3.40.50.720">
    <property type="entry name" value="NAD(P)-binding Rossmann-like Domain"/>
    <property type="match status" value="1"/>
</dbReference>
<dbReference type="PROSITE" id="PS00061">
    <property type="entry name" value="ADH_SHORT"/>
    <property type="match status" value="1"/>
</dbReference>
<dbReference type="CDD" id="cd05233">
    <property type="entry name" value="SDR_c"/>
    <property type="match status" value="1"/>
</dbReference>
<dbReference type="EMBL" id="JBHMDI010000029">
    <property type="protein sequence ID" value="MFB9348544.1"/>
    <property type="molecule type" value="Genomic_DNA"/>
</dbReference>
<dbReference type="SUPFAM" id="SSF51735">
    <property type="entry name" value="NAD(P)-binding Rossmann-fold domains"/>
    <property type="match status" value="1"/>
</dbReference>
<dbReference type="PANTHER" id="PTHR42760">
    <property type="entry name" value="SHORT-CHAIN DEHYDROGENASES/REDUCTASES FAMILY MEMBER"/>
    <property type="match status" value="1"/>
</dbReference>
<evidence type="ECO:0000313" key="4">
    <source>
        <dbReference type="EMBL" id="MFB9348544.1"/>
    </source>
</evidence>
<evidence type="ECO:0000313" key="5">
    <source>
        <dbReference type="Proteomes" id="UP001589753"/>
    </source>
</evidence>
<comment type="caution">
    <text evidence="4">The sequence shown here is derived from an EMBL/GenBank/DDBJ whole genome shotgun (WGS) entry which is preliminary data.</text>
</comment>
<dbReference type="PRINTS" id="PR00081">
    <property type="entry name" value="GDHRDH"/>
</dbReference>